<dbReference type="eggNOG" id="COG2370">
    <property type="taxonomic scope" value="Bacteria"/>
</dbReference>
<name>C9ZG41_STRSW</name>
<sequence>MLLGWDHLLFAAAVRHLAGSARRAAGQSSLFALGHSTTLLIAALAGRRVNPVAVDVVALSLVFVGAVGLLGVGERR</sequence>
<dbReference type="KEGG" id="scb:SCAB_80431"/>
<dbReference type="AlphaFoldDB" id="C9ZG41"/>
<accession>C9ZG41</accession>
<reference evidence="2 3" key="1">
    <citation type="journal article" date="2010" name="Mol. Plant Microbe Interact.">
        <title>Streptomyces scabies 87-22 contains a coronafacic acid-like biosynthetic cluster that contributes to plant-microbe interactions.</title>
        <authorList>
            <person name="Bignell D.R."/>
            <person name="Seipke R.F."/>
            <person name="Huguet-Tapia J.C."/>
            <person name="Chambers A.H."/>
            <person name="Parry R.J."/>
            <person name="Loria R."/>
        </authorList>
    </citation>
    <scope>NUCLEOTIDE SEQUENCE [LARGE SCALE GENOMIC DNA]</scope>
    <source>
        <strain evidence="2 3">87.22</strain>
    </source>
</reference>
<keyword evidence="1" id="KW-0812">Transmembrane</keyword>
<dbReference type="HOGENOM" id="CLU_2653069_0_0_11"/>
<keyword evidence="3" id="KW-1185">Reference proteome</keyword>
<evidence type="ECO:0000313" key="2">
    <source>
        <dbReference type="EMBL" id="CBG75005.1"/>
    </source>
</evidence>
<dbReference type="Proteomes" id="UP000001444">
    <property type="component" value="Chromosome"/>
</dbReference>
<organism evidence="2 3">
    <name type="scientific">Streptomyces scabiei (strain 87.22)</name>
    <dbReference type="NCBI Taxonomy" id="680198"/>
    <lineage>
        <taxon>Bacteria</taxon>
        <taxon>Bacillati</taxon>
        <taxon>Actinomycetota</taxon>
        <taxon>Actinomycetes</taxon>
        <taxon>Kitasatosporales</taxon>
        <taxon>Streptomycetaceae</taxon>
        <taxon>Streptomyces</taxon>
    </lineage>
</organism>
<dbReference type="InterPro" id="IPR032809">
    <property type="entry name" value="Put_HupE_UreJ"/>
</dbReference>
<evidence type="ECO:0000313" key="3">
    <source>
        <dbReference type="Proteomes" id="UP000001444"/>
    </source>
</evidence>
<feature type="transmembrane region" description="Helical" evidence="1">
    <location>
        <begin position="52"/>
        <end position="72"/>
    </location>
</feature>
<keyword evidence="1" id="KW-0472">Membrane</keyword>
<dbReference type="GeneID" id="25123625"/>
<dbReference type="EMBL" id="FN554889">
    <property type="protein sequence ID" value="CBG75005.1"/>
    <property type="molecule type" value="Genomic_DNA"/>
</dbReference>
<proteinExistence type="predicted"/>
<dbReference type="STRING" id="680198.SCAB_80431"/>
<gene>
    <name evidence="2" type="ordered locus">SCAB_80431</name>
</gene>
<dbReference type="RefSeq" id="WP_013005449.1">
    <property type="nucleotide sequence ID" value="NC_013929.1"/>
</dbReference>
<keyword evidence="1" id="KW-1133">Transmembrane helix</keyword>
<protein>
    <submittedName>
        <fullName evidence="2">Putative membrane protein</fullName>
    </submittedName>
</protein>
<dbReference type="Pfam" id="PF13795">
    <property type="entry name" value="HupE_UreJ_2"/>
    <property type="match status" value="1"/>
</dbReference>
<evidence type="ECO:0000256" key="1">
    <source>
        <dbReference type="SAM" id="Phobius"/>
    </source>
</evidence>